<keyword evidence="7 13" id="KW-0808">Transferase</keyword>
<dbReference type="GO" id="GO:0006355">
    <property type="term" value="P:regulation of DNA-templated transcription"/>
    <property type="evidence" value="ECO:0007669"/>
    <property type="project" value="InterPro"/>
</dbReference>
<protein>
    <recommendedName>
        <fullName evidence="3">16S rRNA (cytosine(967)-C(5))-methyltransferase</fullName>
        <ecNumber evidence="3">2.1.1.176</ecNumber>
    </recommendedName>
    <alternativeName>
        <fullName evidence="10">16S rRNA m5C967 methyltransferase</fullName>
    </alternativeName>
    <alternativeName>
        <fullName evidence="11">rRNA (cytosine-C(5)-)-methyltransferase RsmB</fullName>
    </alternativeName>
</protein>
<comment type="subcellular location">
    <subcellularLocation>
        <location evidence="2">Cytoplasm</location>
    </subcellularLocation>
</comment>
<dbReference type="GO" id="GO:0008649">
    <property type="term" value="F:rRNA methyltransferase activity"/>
    <property type="evidence" value="ECO:0007669"/>
    <property type="project" value="InterPro"/>
</dbReference>
<dbReference type="EC" id="2.1.1.176" evidence="3"/>
<evidence type="ECO:0000313" key="15">
    <source>
        <dbReference type="EMBL" id="EDM50145.1"/>
    </source>
</evidence>
<comment type="similarity">
    <text evidence="13">Belongs to the class I-like SAM-binding methyltransferase superfamily. RsmB/NOP family.</text>
</comment>
<dbReference type="eggNOG" id="COG0781">
    <property type="taxonomic scope" value="Bacteria"/>
</dbReference>
<keyword evidence="4" id="KW-0963">Cytoplasm</keyword>
<feature type="binding site" evidence="13">
    <location>
        <position position="290"/>
    </location>
    <ligand>
        <name>S-adenosyl-L-methionine</name>
        <dbReference type="ChEBI" id="CHEBI:59789"/>
    </ligand>
</feature>
<dbReference type="EMBL" id="AAVL02000038">
    <property type="protein sequence ID" value="EDM50145.1"/>
    <property type="molecule type" value="Genomic_DNA"/>
</dbReference>
<dbReference type="PRINTS" id="PR02008">
    <property type="entry name" value="RCMTFAMILY"/>
</dbReference>
<feature type="binding site" evidence="13">
    <location>
        <position position="317"/>
    </location>
    <ligand>
        <name>S-adenosyl-L-methionine</name>
        <dbReference type="ChEBI" id="CHEBI:59789"/>
    </ligand>
</feature>
<evidence type="ECO:0000256" key="7">
    <source>
        <dbReference type="ARBA" id="ARBA00022679"/>
    </source>
</evidence>
<feature type="active site" description="Nucleophile" evidence="13">
    <location>
        <position position="388"/>
    </location>
</feature>
<dbReference type="OrthoDB" id="9810297at2"/>
<evidence type="ECO:0000256" key="12">
    <source>
        <dbReference type="ARBA" id="ARBA00047283"/>
    </source>
</evidence>
<accession>A5ZAP4</accession>
<dbReference type="STRING" id="411463.EUBVEN_02796"/>
<dbReference type="RefSeq" id="WP_005360735.1">
    <property type="nucleotide sequence ID" value="NZ_DS264270.1"/>
</dbReference>
<keyword evidence="8 13" id="KW-0949">S-adenosyl-L-methionine</keyword>
<dbReference type="InterPro" id="IPR023267">
    <property type="entry name" value="RCMT"/>
</dbReference>
<dbReference type="NCBIfam" id="TIGR00563">
    <property type="entry name" value="rsmB"/>
    <property type="match status" value="1"/>
</dbReference>
<proteinExistence type="inferred from homology"/>
<dbReference type="eggNOG" id="COG0144">
    <property type="taxonomic scope" value="Bacteria"/>
</dbReference>
<evidence type="ECO:0000256" key="9">
    <source>
        <dbReference type="ARBA" id="ARBA00022884"/>
    </source>
</evidence>
<dbReference type="FunFam" id="3.30.70.1170:FF:000003">
    <property type="entry name" value="16S rRNA (Cytosine(967)-C(5))-methyltransferase RsmB"/>
    <property type="match status" value="1"/>
</dbReference>
<dbReference type="SUPFAM" id="SSF53335">
    <property type="entry name" value="S-adenosyl-L-methionine-dependent methyltransferases"/>
    <property type="match status" value="1"/>
</dbReference>
<reference evidence="15 16" key="2">
    <citation type="submission" date="2007-04" db="EMBL/GenBank/DDBJ databases">
        <title>Draft genome sequence of Eubacterium ventriosum (ATCC 27560).</title>
        <authorList>
            <person name="Sudarsanam P."/>
            <person name="Ley R."/>
            <person name="Guruge J."/>
            <person name="Turnbaugh P.J."/>
            <person name="Mahowald M."/>
            <person name="Liep D."/>
            <person name="Gordon J."/>
        </authorList>
    </citation>
    <scope>NUCLEOTIDE SEQUENCE [LARGE SCALE GENOMIC DNA]</scope>
    <source>
        <strain evidence="15 16">ATCC 27560</strain>
    </source>
</reference>
<dbReference type="Pfam" id="PF01189">
    <property type="entry name" value="Methyltr_RsmB-F"/>
    <property type="match status" value="1"/>
</dbReference>
<keyword evidence="5" id="KW-0698">rRNA processing</keyword>
<dbReference type="InterPro" id="IPR001678">
    <property type="entry name" value="MeTrfase_RsmB-F_NOP2_dom"/>
</dbReference>
<evidence type="ECO:0000256" key="1">
    <source>
        <dbReference type="ARBA" id="ARBA00002724"/>
    </source>
</evidence>
<dbReference type="NCBIfam" id="NF011494">
    <property type="entry name" value="PRK14902.1"/>
    <property type="match status" value="1"/>
</dbReference>
<gene>
    <name evidence="15" type="primary">sun</name>
    <name evidence="15" type="ORF">EUBVEN_02796</name>
</gene>
<evidence type="ECO:0000256" key="2">
    <source>
        <dbReference type="ARBA" id="ARBA00004496"/>
    </source>
</evidence>
<evidence type="ECO:0000256" key="11">
    <source>
        <dbReference type="ARBA" id="ARBA00031088"/>
    </source>
</evidence>
<dbReference type="InterPro" id="IPR054728">
    <property type="entry name" value="RsmB-like_ferredoxin"/>
</dbReference>
<dbReference type="InterPro" id="IPR004573">
    <property type="entry name" value="rRNA_ssu_MeTfrase_B"/>
</dbReference>
<keyword evidence="6 13" id="KW-0489">Methyltransferase</keyword>
<dbReference type="PANTHER" id="PTHR22807:SF53">
    <property type="entry name" value="RIBOSOMAL RNA SMALL SUBUNIT METHYLTRANSFERASE B-RELATED"/>
    <property type="match status" value="1"/>
</dbReference>
<evidence type="ECO:0000256" key="8">
    <source>
        <dbReference type="ARBA" id="ARBA00022691"/>
    </source>
</evidence>
<evidence type="ECO:0000256" key="3">
    <source>
        <dbReference type="ARBA" id="ARBA00012140"/>
    </source>
</evidence>
<dbReference type="GO" id="GO:0003723">
    <property type="term" value="F:RNA binding"/>
    <property type="evidence" value="ECO:0007669"/>
    <property type="project" value="UniProtKB-UniRule"/>
</dbReference>
<dbReference type="InterPro" id="IPR035926">
    <property type="entry name" value="NusB-like_sf"/>
</dbReference>
<dbReference type="PANTHER" id="PTHR22807">
    <property type="entry name" value="NOP2 YEAST -RELATED NOL1/NOP2/FMU SUN DOMAIN-CONTAINING"/>
    <property type="match status" value="1"/>
</dbReference>
<evidence type="ECO:0000256" key="4">
    <source>
        <dbReference type="ARBA" id="ARBA00022490"/>
    </source>
</evidence>
<dbReference type="Gene3D" id="3.40.50.150">
    <property type="entry name" value="Vaccinia Virus protein VP39"/>
    <property type="match status" value="1"/>
</dbReference>
<name>A5ZAP4_9FIRM</name>
<organism evidence="15 16">
    <name type="scientific">Eubacterium ventriosum ATCC 27560</name>
    <dbReference type="NCBI Taxonomy" id="411463"/>
    <lineage>
        <taxon>Bacteria</taxon>
        <taxon>Bacillati</taxon>
        <taxon>Bacillota</taxon>
        <taxon>Clostridia</taxon>
        <taxon>Eubacteriales</taxon>
        <taxon>Eubacteriaceae</taxon>
        <taxon>Eubacterium</taxon>
    </lineage>
</organism>
<dbReference type="GO" id="GO:0005737">
    <property type="term" value="C:cytoplasm"/>
    <property type="evidence" value="ECO:0007669"/>
    <property type="project" value="UniProtKB-SubCell"/>
</dbReference>
<comment type="caution">
    <text evidence="15">The sequence shown here is derived from an EMBL/GenBank/DDBJ whole genome shotgun (WGS) entry which is preliminary data.</text>
</comment>
<feature type="binding site" evidence="13">
    <location>
        <position position="335"/>
    </location>
    <ligand>
        <name>S-adenosyl-L-methionine</name>
        <dbReference type="ChEBI" id="CHEBI:59789"/>
    </ligand>
</feature>
<dbReference type="Gene3D" id="1.10.940.10">
    <property type="entry name" value="NusB-like"/>
    <property type="match status" value="1"/>
</dbReference>
<evidence type="ECO:0000256" key="13">
    <source>
        <dbReference type="PROSITE-ProRule" id="PRU01023"/>
    </source>
</evidence>
<dbReference type="HOGENOM" id="CLU_005316_0_1_9"/>
<comment type="function">
    <text evidence="1">Specifically methylates the cytosine at position 967 (m5C967) of 16S rRNA.</text>
</comment>
<evidence type="ECO:0000256" key="5">
    <source>
        <dbReference type="ARBA" id="ARBA00022552"/>
    </source>
</evidence>
<feature type="domain" description="SAM-dependent MTase RsmB/NOP-type" evidence="14">
    <location>
        <begin position="176"/>
        <end position="448"/>
    </location>
</feature>
<dbReference type="Proteomes" id="UP000006000">
    <property type="component" value="Unassembled WGS sequence"/>
</dbReference>
<dbReference type="Pfam" id="PF01029">
    <property type="entry name" value="NusB"/>
    <property type="match status" value="1"/>
</dbReference>
<feature type="binding site" evidence="13">
    <location>
        <begin position="266"/>
        <end position="272"/>
    </location>
    <ligand>
        <name>S-adenosyl-L-methionine</name>
        <dbReference type="ChEBI" id="CHEBI:59789"/>
    </ligand>
</feature>
<reference evidence="15 16" key="1">
    <citation type="submission" date="2007-03" db="EMBL/GenBank/DDBJ databases">
        <authorList>
            <person name="Fulton L."/>
            <person name="Clifton S."/>
            <person name="Fulton B."/>
            <person name="Xu J."/>
            <person name="Minx P."/>
            <person name="Pepin K.H."/>
            <person name="Johnson M."/>
            <person name="Thiruvilangam P."/>
            <person name="Bhonagiri V."/>
            <person name="Nash W.E."/>
            <person name="Mardis E.R."/>
            <person name="Wilson R.K."/>
        </authorList>
    </citation>
    <scope>NUCLEOTIDE SEQUENCE [LARGE SCALE GENOMIC DNA]</scope>
    <source>
        <strain evidence="15 16">ATCC 27560</strain>
    </source>
</reference>
<dbReference type="CDD" id="cd02440">
    <property type="entry name" value="AdoMet_MTases"/>
    <property type="match status" value="1"/>
</dbReference>
<dbReference type="SUPFAM" id="SSF48013">
    <property type="entry name" value="NusB-like"/>
    <property type="match status" value="1"/>
</dbReference>
<dbReference type="InterPro" id="IPR049560">
    <property type="entry name" value="MeTrfase_RsmB-F_NOP2_cat"/>
</dbReference>
<evidence type="ECO:0000256" key="10">
    <source>
        <dbReference type="ARBA" id="ARBA00030399"/>
    </source>
</evidence>
<comment type="catalytic activity">
    <reaction evidence="12">
        <text>cytidine(967) in 16S rRNA + S-adenosyl-L-methionine = 5-methylcytidine(967) in 16S rRNA + S-adenosyl-L-homocysteine + H(+)</text>
        <dbReference type="Rhea" id="RHEA:42748"/>
        <dbReference type="Rhea" id="RHEA-COMP:10219"/>
        <dbReference type="Rhea" id="RHEA-COMP:10220"/>
        <dbReference type="ChEBI" id="CHEBI:15378"/>
        <dbReference type="ChEBI" id="CHEBI:57856"/>
        <dbReference type="ChEBI" id="CHEBI:59789"/>
        <dbReference type="ChEBI" id="CHEBI:74483"/>
        <dbReference type="ChEBI" id="CHEBI:82748"/>
        <dbReference type="EC" id="2.1.1.176"/>
    </reaction>
</comment>
<dbReference type="InterPro" id="IPR006027">
    <property type="entry name" value="NusB_RsmB_TIM44"/>
</dbReference>
<evidence type="ECO:0000313" key="16">
    <source>
        <dbReference type="Proteomes" id="UP000006000"/>
    </source>
</evidence>
<sequence length="448" mass="50701">MTTSKPVNQVNLRNIVLEMLLQVNKGEKSHVALKSTLDKNVSLDKHQRSFITRLFQGTLERRIEIDFIINQFSKTPVNKMKPVIREILRMGVYQIKYMDNVPVSAVCNEGVKLAEKRKFRNLKGFVNGVLRNIARNIEKIEYPKEQKERLSVIYSVPKWIIEKWTKEYGISKTEEMLEGLYKPKATSVRCNTSRATVEEIVKSLEYQGTTVEKSKLYDKALKISGYDKLENLDVFKAGMITVQDESSMMVGIAANPKEKDYIIDVCAAPGGKSLHVSELLNGTGTVEARDLTEYKIGLIEENVARVGNENIITKVSDATVLDKEAIEKADIVIADLPCSGLGVIGNKSDIKYNVTQNQIDELVELQRKILKQVSKYVKQGGKLLYSTCTVNRQENDSNVKWIQDNLPFKLQSLNGIVPEQLKCEKGCLQIYPGQYGMDGFFVSLFIRE</sequence>
<dbReference type="Gene3D" id="3.30.70.1170">
    <property type="entry name" value="Sun protein, domain 3"/>
    <property type="match status" value="1"/>
</dbReference>
<dbReference type="Pfam" id="PF22458">
    <property type="entry name" value="RsmF-B_ferredox"/>
    <property type="match status" value="1"/>
</dbReference>
<dbReference type="AlphaFoldDB" id="A5ZAP4"/>
<evidence type="ECO:0000259" key="14">
    <source>
        <dbReference type="PROSITE" id="PS51686"/>
    </source>
</evidence>
<dbReference type="PROSITE" id="PS51686">
    <property type="entry name" value="SAM_MT_RSMB_NOP"/>
    <property type="match status" value="1"/>
</dbReference>
<keyword evidence="9 13" id="KW-0694">RNA-binding</keyword>
<dbReference type="InterPro" id="IPR029063">
    <property type="entry name" value="SAM-dependent_MTases_sf"/>
</dbReference>
<evidence type="ECO:0000256" key="6">
    <source>
        <dbReference type="ARBA" id="ARBA00022603"/>
    </source>
</evidence>